<dbReference type="AlphaFoldDB" id="Q6M9J0"/>
<organism evidence="1">
    <name type="scientific">Neurospora crassa</name>
    <dbReference type="NCBI Taxonomy" id="5141"/>
    <lineage>
        <taxon>Eukaryota</taxon>
        <taxon>Fungi</taxon>
        <taxon>Dikarya</taxon>
        <taxon>Ascomycota</taxon>
        <taxon>Pezizomycotina</taxon>
        <taxon>Sordariomycetes</taxon>
        <taxon>Sordariomycetidae</taxon>
        <taxon>Sordariales</taxon>
        <taxon>Sordariaceae</taxon>
        <taxon>Neurospora</taxon>
    </lineage>
</organism>
<dbReference type="EMBL" id="BX908807">
    <property type="protein sequence ID" value="CAF05966.1"/>
    <property type="molecule type" value="Genomic_DNA"/>
</dbReference>
<evidence type="ECO:0000313" key="1">
    <source>
        <dbReference type="EMBL" id="CAF05966.1"/>
    </source>
</evidence>
<proteinExistence type="predicted"/>
<accession>Q6M9J0</accession>
<reference evidence="1" key="1">
    <citation type="submission" date="2004-01" db="EMBL/GenBank/DDBJ databases">
        <authorList>
            <person name="Schulte U."/>
            <person name="Aign V."/>
            <person name="Hoheisel J."/>
            <person name="Brandt P."/>
            <person name="Fartmann B."/>
            <person name="Holland R."/>
            <person name="Nyakatura G."/>
            <person name="Mewes H.W."/>
            <person name="Mannhaupt G."/>
        </authorList>
    </citation>
    <scope>NUCLEOTIDE SEQUENCE</scope>
</reference>
<name>Q6M9J0_NEUCS</name>
<sequence>MCEASHFGDADPPERTGTALGFTSYCMRELEGHCTAMTKVLERYAVSLILLDIIGSVFKPWRHFDIPSEQFVQLDALLVMPSSCIDPYEDEDELRWATKNSTHCSTRSRLPGSIKC</sequence>
<protein>
    <submittedName>
        <fullName evidence="1">Uncharacterized protein</fullName>
    </submittedName>
</protein>
<reference evidence="1" key="2">
    <citation type="submission" date="2004-01" db="EMBL/GenBank/DDBJ databases">
        <authorList>
            <person name="German Neurospora genome project"/>
        </authorList>
    </citation>
    <scope>NUCLEOTIDE SEQUENCE</scope>
</reference>